<evidence type="ECO:0008006" key="4">
    <source>
        <dbReference type="Google" id="ProtNLM"/>
    </source>
</evidence>
<dbReference type="PANTHER" id="PTHR31087:SF161">
    <property type="entry name" value="TUBBY C 2 FAMILY PROTEIN"/>
    <property type="match status" value="1"/>
</dbReference>
<keyword evidence="3" id="KW-1185">Reference proteome</keyword>
<gene>
    <name evidence="2" type="ORF">D0Z07_1395</name>
</gene>
<reference evidence="2" key="1">
    <citation type="submission" date="2019-07" db="EMBL/GenBank/DDBJ databases">
        <title>Hyphodiscus hymeniophilus genome sequencing and assembly.</title>
        <authorList>
            <person name="Kramer G."/>
            <person name="Nodwell J."/>
        </authorList>
    </citation>
    <scope>NUCLEOTIDE SEQUENCE</scope>
    <source>
        <strain evidence="2">ATCC 34498</strain>
    </source>
</reference>
<evidence type="ECO:0000256" key="1">
    <source>
        <dbReference type="ARBA" id="ARBA00005437"/>
    </source>
</evidence>
<dbReference type="SUPFAM" id="SSF54518">
    <property type="entry name" value="Tubby C-terminal domain-like"/>
    <property type="match status" value="1"/>
</dbReference>
<dbReference type="InterPro" id="IPR038595">
    <property type="entry name" value="LOR_sf"/>
</dbReference>
<dbReference type="EMBL" id="VNKQ01000003">
    <property type="protein sequence ID" value="KAG0652400.1"/>
    <property type="molecule type" value="Genomic_DNA"/>
</dbReference>
<sequence length="197" mass="21797">MATINLPPVQPILGVNPSYCVPHQTTLVMREKVWSLSGDTFHIVDQNNHEVLQCRGQALSLSDRKEFADSSGRPLFSLRTRHFTIHKTFYGQAGDGRELFEVKGKFSLGGSKMLATFTNTASSNAAVELLIKGDWFDRSAEIKMGNVVVAQIARKMLNMREIFGGQQTYFVTVAPGVDLSLIAAVCVCLDEKENETK</sequence>
<protein>
    <recommendedName>
        <fullName evidence="4">DUF567-domain-containing protein</fullName>
    </recommendedName>
</protein>
<dbReference type="PANTHER" id="PTHR31087">
    <property type="match status" value="1"/>
</dbReference>
<dbReference type="AlphaFoldDB" id="A0A9P6VQM5"/>
<dbReference type="OrthoDB" id="97518at2759"/>
<organism evidence="2 3">
    <name type="scientific">Hyphodiscus hymeniophilus</name>
    <dbReference type="NCBI Taxonomy" id="353542"/>
    <lineage>
        <taxon>Eukaryota</taxon>
        <taxon>Fungi</taxon>
        <taxon>Dikarya</taxon>
        <taxon>Ascomycota</taxon>
        <taxon>Pezizomycotina</taxon>
        <taxon>Leotiomycetes</taxon>
        <taxon>Helotiales</taxon>
        <taxon>Hyphodiscaceae</taxon>
        <taxon>Hyphodiscus</taxon>
    </lineage>
</organism>
<accession>A0A9P6VQM5</accession>
<evidence type="ECO:0000313" key="3">
    <source>
        <dbReference type="Proteomes" id="UP000785200"/>
    </source>
</evidence>
<name>A0A9P6VQM5_9HELO</name>
<dbReference type="InterPro" id="IPR007612">
    <property type="entry name" value="LOR"/>
</dbReference>
<dbReference type="Gene3D" id="2.40.160.200">
    <property type="entry name" value="LURP1-related"/>
    <property type="match status" value="1"/>
</dbReference>
<dbReference type="InterPro" id="IPR025659">
    <property type="entry name" value="Tubby-like_C"/>
</dbReference>
<comment type="similarity">
    <text evidence="1">Belongs to the LOR family.</text>
</comment>
<proteinExistence type="inferred from homology"/>
<dbReference type="Proteomes" id="UP000785200">
    <property type="component" value="Unassembled WGS sequence"/>
</dbReference>
<comment type="caution">
    <text evidence="2">The sequence shown here is derived from an EMBL/GenBank/DDBJ whole genome shotgun (WGS) entry which is preliminary data.</text>
</comment>
<evidence type="ECO:0000313" key="2">
    <source>
        <dbReference type="EMBL" id="KAG0652400.1"/>
    </source>
</evidence>
<dbReference type="Pfam" id="PF04525">
    <property type="entry name" value="LOR"/>
    <property type="match status" value="1"/>
</dbReference>